<keyword evidence="5" id="KW-0808">Transferase</keyword>
<dbReference type="PANTHER" id="PTHR45453">
    <property type="entry name" value="PHOSPHATE REGULON SENSOR PROTEIN PHOR"/>
    <property type="match status" value="1"/>
</dbReference>
<accession>A0ABR8PC24</accession>
<proteinExistence type="predicted"/>
<organism evidence="13 14">
    <name type="scientific">Limosilactobacillus avistercoris</name>
    <dbReference type="NCBI Taxonomy" id="2762243"/>
    <lineage>
        <taxon>Bacteria</taxon>
        <taxon>Bacillati</taxon>
        <taxon>Bacillota</taxon>
        <taxon>Bacilli</taxon>
        <taxon>Lactobacillales</taxon>
        <taxon>Lactobacillaceae</taxon>
        <taxon>Limosilactobacillus</taxon>
    </lineage>
</organism>
<evidence type="ECO:0000256" key="10">
    <source>
        <dbReference type="ARBA" id="ARBA00023136"/>
    </source>
</evidence>
<dbReference type="InterPro" id="IPR005467">
    <property type="entry name" value="His_kinase_dom"/>
</dbReference>
<dbReference type="PRINTS" id="PR00344">
    <property type="entry name" value="BCTRLSENSOR"/>
</dbReference>
<dbReference type="InterPro" id="IPR050351">
    <property type="entry name" value="BphY/WalK/GraS-like"/>
</dbReference>
<evidence type="ECO:0000259" key="12">
    <source>
        <dbReference type="PROSITE" id="PS50109"/>
    </source>
</evidence>
<name>A0ABR8PC24_9LACO</name>
<feature type="transmembrane region" description="Helical" evidence="11">
    <location>
        <begin position="41"/>
        <end position="59"/>
    </location>
</feature>
<evidence type="ECO:0000256" key="9">
    <source>
        <dbReference type="ARBA" id="ARBA00023012"/>
    </source>
</evidence>
<sequence>MKAKKFWTYQFKSFLPIFIFYLLLLGLIKLLAILYYLPKSFFWDTFRFSFPLLVIWFLINSYQSYKRAQAITKEKGISVSNPFEAQLFHNYQLQQRTADHLIHDLNNQQKDQLDRIELYSHEIKNSLTILQAATENSDTVPSKTVLRAVFQANYHLDMLLNDERLAMTKNDFDFEWINLQKLITEILKQNSSIFISHQLVPQLDNLNNILVLTDRKWLRFCINQLLSNAIKYSPNGSTIYFNWVNNTLQIIDHGIGITSSDLPRIYDNGFSGKNGHQTTKSTGIGLYLVKKITSLLNFSLSISSKAGHGTNASLHFPGNNVKKE</sequence>
<evidence type="ECO:0000256" key="6">
    <source>
        <dbReference type="ARBA" id="ARBA00022692"/>
    </source>
</evidence>
<dbReference type="Proteomes" id="UP000616837">
    <property type="component" value="Unassembled WGS sequence"/>
</dbReference>
<dbReference type="InterPro" id="IPR003594">
    <property type="entry name" value="HATPase_dom"/>
</dbReference>
<keyword evidence="10 11" id="KW-0472">Membrane</keyword>
<evidence type="ECO:0000256" key="1">
    <source>
        <dbReference type="ARBA" id="ARBA00000085"/>
    </source>
</evidence>
<keyword evidence="8 11" id="KW-1133">Transmembrane helix</keyword>
<dbReference type="PANTHER" id="PTHR45453:SF2">
    <property type="entry name" value="HISTIDINE KINASE"/>
    <property type="match status" value="1"/>
</dbReference>
<dbReference type="Gene3D" id="3.30.565.10">
    <property type="entry name" value="Histidine kinase-like ATPase, C-terminal domain"/>
    <property type="match status" value="1"/>
</dbReference>
<protein>
    <recommendedName>
        <fullName evidence="3">histidine kinase</fullName>
        <ecNumber evidence="3">2.7.13.3</ecNumber>
    </recommendedName>
</protein>
<evidence type="ECO:0000313" key="14">
    <source>
        <dbReference type="Proteomes" id="UP000616837"/>
    </source>
</evidence>
<dbReference type="InterPro" id="IPR004358">
    <property type="entry name" value="Sig_transdc_His_kin-like_C"/>
</dbReference>
<dbReference type="InterPro" id="IPR036890">
    <property type="entry name" value="HATPase_C_sf"/>
</dbReference>
<gene>
    <name evidence="13" type="ORF">H9564_03830</name>
</gene>
<dbReference type="RefSeq" id="WP_191684199.1">
    <property type="nucleotide sequence ID" value="NZ_JACSQW010000007.1"/>
</dbReference>
<dbReference type="EC" id="2.7.13.3" evidence="3"/>
<evidence type="ECO:0000256" key="7">
    <source>
        <dbReference type="ARBA" id="ARBA00022777"/>
    </source>
</evidence>
<comment type="caution">
    <text evidence="13">The sequence shown here is derived from an EMBL/GenBank/DDBJ whole genome shotgun (WGS) entry which is preliminary data.</text>
</comment>
<keyword evidence="14" id="KW-1185">Reference proteome</keyword>
<dbReference type="SMART" id="SM00387">
    <property type="entry name" value="HATPase_c"/>
    <property type="match status" value="1"/>
</dbReference>
<evidence type="ECO:0000256" key="2">
    <source>
        <dbReference type="ARBA" id="ARBA00004651"/>
    </source>
</evidence>
<reference evidence="13 14" key="1">
    <citation type="submission" date="2020-08" db="EMBL/GenBank/DDBJ databases">
        <title>A Genomic Blueprint of the Chicken Gut Microbiome.</title>
        <authorList>
            <person name="Gilroy R."/>
            <person name="Ravi A."/>
            <person name="Getino M."/>
            <person name="Pursley I."/>
            <person name="Horton D.L."/>
            <person name="Alikhan N.-F."/>
            <person name="Baker D."/>
            <person name="Gharbi K."/>
            <person name="Hall N."/>
            <person name="Watson M."/>
            <person name="Adriaenssens E.M."/>
            <person name="Foster-Nyarko E."/>
            <person name="Jarju S."/>
            <person name="Secka A."/>
            <person name="Antonio M."/>
            <person name="Oren A."/>
            <person name="Chaudhuri R."/>
            <person name="La Ragione R.M."/>
            <person name="Hildebrand F."/>
            <person name="Pallen M.J."/>
        </authorList>
    </citation>
    <scope>NUCLEOTIDE SEQUENCE [LARGE SCALE GENOMIC DNA]</scope>
    <source>
        <strain evidence="13 14">Sa3CUN2</strain>
    </source>
</reference>
<evidence type="ECO:0000256" key="8">
    <source>
        <dbReference type="ARBA" id="ARBA00022989"/>
    </source>
</evidence>
<dbReference type="PROSITE" id="PS50109">
    <property type="entry name" value="HIS_KIN"/>
    <property type="match status" value="1"/>
</dbReference>
<evidence type="ECO:0000256" key="3">
    <source>
        <dbReference type="ARBA" id="ARBA00012438"/>
    </source>
</evidence>
<dbReference type="GO" id="GO:0016301">
    <property type="term" value="F:kinase activity"/>
    <property type="evidence" value="ECO:0007669"/>
    <property type="project" value="UniProtKB-KW"/>
</dbReference>
<dbReference type="EMBL" id="JACSQW010000007">
    <property type="protein sequence ID" value="MBD7894849.1"/>
    <property type="molecule type" value="Genomic_DNA"/>
</dbReference>
<evidence type="ECO:0000313" key="13">
    <source>
        <dbReference type="EMBL" id="MBD7894849.1"/>
    </source>
</evidence>
<feature type="domain" description="Histidine kinase" evidence="12">
    <location>
        <begin position="118"/>
        <end position="320"/>
    </location>
</feature>
<evidence type="ECO:0000256" key="11">
    <source>
        <dbReference type="SAM" id="Phobius"/>
    </source>
</evidence>
<keyword evidence="7 13" id="KW-0418">Kinase</keyword>
<keyword evidence="4" id="KW-1003">Cell membrane</keyword>
<keyword evidence="9" id="KW-0902">Two-component regulatory system</keyword>
<comment type="catalytic activity">
    <reaction evidence="1">
        <text>ATP + protein L-histidine = ADP + protein N-phospho-L-histidine.</text>
        <dbReference type="EC" id="2.7.13.3"/>
    </reaction>
</comment>
<dbReference type="Pfam" id="PF02518">
    <property type="entry name" value="HATPase_c"/>
    <property type="match status" value="1"/>
</dbReference>
<keyword evidence="6 11" id="KW-0812">Transmembrane</keyword>
<comment type="subcellular location">
    <subcellularLocation>
        <location evidence="2">Cell membrane</location>
        <topology evidence="2">Multi-pass membrane protein</topology>
    </subcellularLocation>
</comment>
<feature type="transmembrane region" description="Helical" evidence="11">
    <location>
        <begin position="12"/>
        <end position="35"/>
    </location>
</feature>
<evidence type="ECO:0000256" key="4">
    <source>
        <dbReference type="ARBA" id="ARBA00022475"/>
    </source>
</evidence>
<dbReference type="SUPFAM" id="SSF55874">
    <property type="entry name" value="ATPase domain of HSP90 chaperone/DNA topoisomerase II/histidine kinase"/>
    <property type="match status" value="1"/>
</dbReference>
<evidence type="ECO:0000256" key="5">
    <source>
        <dbReference type="ARBA" id="ARBA00022679"/>
    </source>
</evidence>